<comment type="caution">
    <text evidence="1">The sequence shown here is derived from an EMBL/GenBank/DDBJ whole genome shotgun (WGS) entry which is preliminary data.</text>
</comment>
<gene>
    <name evidence="1" type="ORF">DFR46_2662</name>
</gene>
<evidence type="ECO:0008006" key="3">
    <source>
        <dbReference type="Google" id="ProtNLM"/>
    </source>
</evidence>
<name>A0A3D9FJ39_9SPHN</name>
<dbReference type="OrthoDB" id="9798250at2"/>
<evidence type="ECO:0000313" key="2">
    <source>
        <dbReference type="Proteomes" id="UP000256310"/>
    </source>
</evidence>
<keyword evidence="2" id="KW-1185">Reference proteome</keyword>
<evidence type="ECO:0000313" key="1">
    <source>
        <dbReference type="EMBL" id="RED17612.1"/>
    </source>
</evidence>
<dbReference type="PANTHER" id="PTHR36529">
    <property type="entry name" value="SLL1095 PROTEIN"/>
    <property type="match status" value="1"/>
</dbReference>
<dbReference type="InterPro" id="IPR029044">
    <property type="entry name" value="Nucleotide-diphossugar_trans"/>
</dbReference>
<accession>A0A3D9FJ39</accession>
<sequence>MPTPRLVLFTRYPEAGKAKTRLIPALGEAGAATIHRKLAERTVRAMRDSGLPVEIRFTGAGSSAFQQWLGEDLAYTEQGDGDLGDRLREASRNPPVIFVGADCPDLQASHLQLAAEALEDNDVVIGPAEDGGYWLIGLASPHDWLFSDMAWGTGAVLPETLRRLEAKKMPPALLETLADCDRPEDLRRWPWLTA</sequence>
<proteinExistence type="predicted"/>
<dbReference type="Pfam" id="PF09837">
    <property type="entry name" value="DUF2064"/>
    <property type="match status" value="1"/>
</dbReference>
<dbReference type="EMBL" id="QRDP01000004">
    <property type="protein sequence ID" value="RED17612.1"/>
    <property type="molecule type" value="Genomic_DNA"/>
</dbReference>
<dbReference type="InterPro" id="IPR018641">
    <property type="entry name" value="Trfase_1_rSAM/seldom-assoc"/>
</dbReference>
<protein>
    <recommendedName>
        <fullName evidence="3">Glycosyltransferase</fullName>
    </recommendedName>
</protein>
<dbReference type="Gene3D" id="3.90.550.10">
    <property type="entry name" value="Spore Coat Polysaccharide Biosynthesis Protein SpsA, Chain A"/>
    <property type="match status" value="1"/>
</dbReference>
<reference evidence="1 2" key="1">
    <citation type="submission" date="2018-07" db="EMBL/GenBank/DDBJ databases">
        <title>Genomic Encyclopedia of Type Strains, Phase IV (KMG-IV): sequencing the most valuable type-strain genomes for metagenomic binning, comparative biology and taxonomic classification.</title>
        <authorList>
            <person name="Goeker M."/>
        </authorList>
    </citation>
    <scope>NUCLEOTIDE SEQUENCE [LARGE SCALE GENOMIC DNA]</scope>
    <source>
        <strain evidence="1 2">DSM 26725</strain>
    </source>
</reference>
<dbReference type="PANTHER" id="PTHR36529:SF1">
    <property type="entry name" value="GLYCOSYLTRANSFERASE"/>
    <property type="match status" value="1"/>
</dbReference>
<dbReference type="AlphaFoldDB" id="A0A3D9FJ39"/>
<dbReference type="RefSeq" id="WP_116236862.1">
    <property type="nucleotide sequence ID" value="NZ_QRDP01000004.1"/>
</dbReference>
<dbReference type="NCBIfam" id="TIGR04282">
    <property type="entry name" value="glyco_like_cofC"/>
    <property type="match status" value="1"/>
</dbReference>
<organism evidence="1 2">
    <name type="scientific">Parasphingopyxis lamellibrachiae</name>
    <dbReference type="NCBI Taxonomy" id="680125"/>
    <lineage>
        <taxon>Bacteria</taxon>
        <taxon>Pseudomonadati</taxon>
        <taxon>Pseudomonadota</taxon>
        <taxon>Alphaproteobacteria</taxon>
        <taxon>Sphingomonadales</taxon>
        <taxon>Sphingomonadaceae</taxon>
        <taxon>Parasphingopyxis</taxon>
    </lineage>
</organism>
<dbReference type="SUPFAM" id="SSF53448">
    <property type="entry name" value="Nucleotide-diphospho-sugar transferases"/>
    <property type="match status" value="1"/>
</dbReference>
<dbReference type="Proteomes" id="UP000256310">
    <property type="component" value="Unassembled WGS sequence"/>
</dbReference>